<dbReference type="Pfam" id="PF03080">
    <property type="entry name" value="Neprosin"/>
    <property type="match status" value="1"/>
</dbReference>
<evidence type="ECO:0000313" key="2">
    <source>
        <dbReference type="EMBL" id="KAG5611924.1"/>
    </source>
</evidence>
<dbReference type="EMBL" id="JACXVP010000004">
    <property type="protein sequence ID" value="KAG5611924.1"/>
    <property type="molecule type" value="Genomic_DNA"/>
</dbReference>
<feature type="domain" description="Neprosin PEP catalytic" evidence="1">
    <location>
        <begin position="57"/>
        <end position="282"/>
    </location>
</feature>
<dbReference type="OrthoDB" id="1741980at2759"/>
<proteinExistence type="predicted"/>
<protein>
    <recommendedName>
        <fullName evidence="1">Neprosin PEP catalytic domain-containing protein</fullName>
    </recommendedName>
</protein>
<evidence type="ECO:0000313" key="3">
    <source>
        <dbReference type="Proteomes" id="UP000824120"/>
    </source>
</evidence>
<dbReference type="InterPro" id="IPR053168">
    <property type="entry name" value="Glutamic_endopeptidase"/>
</dbReference>
<keyword evidence="3" id="KW-1185">Reference proteome</keyword>
<dbReference type="Proteomes" id="UP000824120">
    <property type="component" value="Chromosome 4"/>
</dbReference>
<sequence length="289" mass="32584">LLKAKQLQKEDNIYFKAEEYWLNKKGCPIGTVPIRRMTQEQLQSAKDASLNLANEYLADNTIDFAGISIKASPEINRFTGASSIITLYNPQVNGLGQYSSATIFLQSGENATITEQLQAGWIIHPKLYGDGQTRLYTRWTADVHQKTGCYNTICPGFVQIYKDQEYYLQLATMFAIGFWPDTLFKELRNGSETVRFGGKAHTPASETVSPPMGNGQFQADNLHLTCHMRQVMYGVDIDQEVQPDESLVQTHRCRCYCEGKENNARDGYWDYNFLFGSAGNCTDSPITCM</sequence>
<dbReference type="PANTHER" id="PTHR31589">
    <property type="entry name" value="PROTEIN, PUTATIVE (DUF239)-RELATED-RELATED"/>
    <property type="match status" value="1"/>
</dbReference>
<dbReference type="Gene3D" id="3.90.1320.10">
    <property type="entry name" value="Outer-capsid protein sigma 3, large lobe"/>
    <property type="match status" value="1"/>
</dbReference>
<dbReference type="InterPro" id="IPR004314">
    <property type="entry name" value="Neprosin"/>
</dbReference>
<accession>A0A9J5ZJ97</accession>
<dbReference type="PANTHER" id="PTHR31589:SF242">
    <property type="entry name" value="NEPROSIN DOMAIN-CONTAINING PROTEIN"/>
    <property type="match status" value="1"/>
</dbReference>
<organism evidence="2 3">
    <name type="scientific">Solanum commersonii</name>
    <name type="common">Commerson's wild potato</name>
    <name type="synonym">Commerson's nightshade</name>
    <dbReference type="NCBI Taxonomy" id="4109"/>
    <lineage>
        <taxon>Eukaryota</taxon>
        <taxon>Viridiplantae</taxon>
        <taxon>Streptophyta</taxon>
        <taxon>Embryophyta</taxon>
        <taxon>Tracheophyta</taxon>
        <taxon>Spermatophyta</taxon>
        <taxon>Magnoliopsida</taxon>
        <taxon>eudicotyledons</taxon>
        <taxon>Gunneridae</taxon>
        <taxon>Pentapetalae</taxon>
        <taxon>asterids</taxon>
        <taxon>lamiids</taxon>
        <taxon>Solanales</taxon>
        <taxon>Solanaceae</taxon>
        <taxon>Solanoideae</taxon>
        <taxon>Solaneae</taxon>
        <taxon>Solanum</taxon>
    </lineage>
</organism>
<dbReference type="AlphaFoldDB" id="A0A9J5ZJ97"/>
<comment type="caution">
    <text evidence="2">The sequence shown here is derived from an EMBL/GenBank/DDBJ whole genome shotgun (WGS) entry which is preliminary data.</text>
</comment>
<evidence type="ECO:0000259" key="1">
    <source>
        <dbReference type="PROSITE" id="PS52045"/>
    </source>
</evidence>
<feature type="non-terminal residue" evidence="2">
    <location>
        <position position="289"/>
    </location>
</feature>
<name>A0A9J5ZJ97_SOLCO</name>
<gene>
    <name evidence="2" type="ORF">H5410_023205</name>
</gene>
<dbReference type="PROSITE" id="PS52045">
    <property type="entry name" value="NEPROSIN_PEP_CD"/>
    <property type="match status" value="1"/>
</dbReference>
<reference evidence="2 3" key="1">
    <citation type="submission" date="2020-09" db="EMBL/GenBank/DDBJ databases">
        <title>De no assembly of potato wild relative species, Solanum commersonii.</title>
        <authorList>
            <person name="Cho K."/>
        </authorList>
    </citation>
    <scope>NUCLEOTIDE SEQUENCE [LARGE SCALE GENOMIC DNA]</scope>
    <source>
        <strain evidence="2">LZ3.2</strain>
        <tissue evidence="2">Leaf</tissue>
    </source>
</reference>